<feature type="transmembrane region" description="Helical" evidence="6">
    <location>
        <begin position="49"/>
        <end position="72"/>
    </location>
</feature>
<dbReference type="RefSeq" id="WP_215217134.1">
    <property type="nucleotide sequence ID" value="NZ_CP075587.1"/>
</dbReference>
<evidence type="ECO:0000256" key="5">
    <source>
        <dbReference type="ARBA" id="ARBA00023136"/>
    </source>
</evidence>
<reference evidence="8 9" key="1">
    <citation type="journal article" date="2022" name="bioRxiv">
        <title>Ecology and evolution of chlamydial symbionts of arthropods.</title>
        <authorList>
            <person name="Halter T."/>
            <person name="Koestlbacher S."/>
            <person name="Collingro A."/>
            <person name="Sixt B.S."/>
            <person name="Toenshoff E.R."/>
            <person name="Hendrickx F."/>
            <person name="Kostanjsek R."/>
            <person name="Horn M."/>
        </authorList>
    </citation>
    <scope>NUCLEOTIDE SEQUENCE [LARGE SCALE GENOMIC DNA]</scope>
    <source>
        <strain evidence="8">W744xW776</strain>
    </source>
</reference>
<feature type="transmembrane region" description="Helical" evidence="6">
    <location>
        <begin position="295"/>
        <end position="314"/>
    </location>
</feature>
<feature type="transmembrane region" description="Helical" evidence="6">
    <location>
        <begin position="384"/>
        <end position="402"/>
    </location>
</feature>
<sequence length="410" mass="45411">MPKQIQKILFPYALVVLFAYIGFSLPLPILPKMFLDSQTSIAPHLSYQIRMVLLGTVMAAFPLGQFLGSPVLGSLSDRHGRKKVVLFSLMGTTIGYLMIAFSLYHYSITGMVIGLIVCGFCEGNVTIAQSVIADVTGLDEHKHRKPVYFGWLNICISLGFIIGPLMGGVLADSNLVPWFTFATPFWIAALMTLTGILVIAWYAKETLQLRRVEKIVIFPSLFGKLKAPKIRLFYLCNLLLAIGYFSFFRFLPVFLERQFHFSPAVLSYEMVYTSFSLMLGVLFLIPWLSRRLKPIQVLCLFSFLLSLSFVAVVLPTNVYVLLLTIPLVGLCLGVVITHGSLLISNAAESHIQGQALGVLTSVQTLAEIITGIFGSILAVGIFTMPIYIGAAMVFLCGILLWLQMKREAKC</sequence>
<accession>A0ABX8V3F7</accession>
<proteinExistence type="predicted"/>
<name>A0ABX8V3F7_9BACT</name>
<dbReference type="PANTHER" id="PTHR23504">
    <property type="entry name" value="MAJOR FACILITATOR SUPERFAMILY DOMAIN-CONTAINING PROTEIN 10"/>
    <property type="match status" value="1"/>
</dbReference>
<dbReference type="Proteomes" id="UP000826014">
    <property type="component" value="Chromosome"/>
</dbReference>
<keyword evidence="3 6" id="KW-0812">Transmembrane</keyword>
<feature type="transmembrane region" description="Helical" evidence="6">
    <location>
        <begin position="147"/>
        <end position="166"/>
    </location>
</feature>
<keyword evidence="9" id="KW-1185">Reference proteome</keyword>
<protein>
    <submittedName>
        <fullName evidence="8">Tetracycline resistance protein</fullName>
    </submittedName>
</protein>
<keyword evidence="5 6" id="KW-0472">Membrane</keyword>
<feature type="transmembrane region" description="Helical" evidence="6">
    <location>
        <begin position="84"/>
        <end position="106"/>
    </location>
</feature>
<dbReference type="SUPFAM" id="SSF103473">
    <property type="entry name" value="MFS general substrate transporter"/>
    <property type="match status" value="1"/>
</dbReference>
<feature type="transmembrane region" description="Helical" evidence="6">
    <location>
        <begin position="9"/>
        <end position="29"/>
    </location>
</feature>
<evidence type="ECO:0000256" key="1">
    <source>
        <dbReference type="ARBA" id="ARBA00004141"/>
    </source>
</evidence>
<dbReference type="Gene3D" id="1.20.1250.20">
    <property type="entry name" value="MFS general substrate transporter like domains"/>
    <property type="match status" value="1"/>
</dbReference>
<feature type="transmembrane region" description="Helical" evidence="6">
    <location>
        <begin position="232"/>
        <end position="251"/>
    </location>
</feature>
<evidence type="ECO:0000256" key="3">
    <source>
        <dbReference type="ARBA" id="ARBA00022692"/>
    </source>
</evidence>
<dbReference type="EMBL" id="CP075587">
    <property type="protein sequence ID" value="QYF47990.1"/>
    <property type="molecule type" value="Genomic_DNA"/>
</dbReference>
<feature type="transmembrane region" description="Helical" evidence="6">
    <location>
        <begin position="271"/>
        <end position="288"/>
    </location>
</feature>
<feature type="transmembrane region" description="Helical" evidence="6">
    <location>
        <begin position="355"/>
        <end position="378"/>
    </location>
</feature>
<evidence type="ECO:0000256" key="6">
    <source>
        <dbReference type="SAM" id="Phobius"/>
    </source>
</evidence>
<feature type="domain" description="Major facilitator superfamily (MFS) profile" evidence="7">
    <location>
        <begin position="12"/>
        <end position="409"/>
    </location>
</feature>
<organism evidence="8 9">
    <name type="scientific">Candidatus Rhabdochlamydia oedothoracis</name>
    <dbReference type="NCBI Taxonomy" id="2720720"/>
    <lineage>
        <taxon>Bacteria</taxon>
        <taxon>Pseudomonadati</taxon>
        <taxon>Chlamydiota</taxon>
        <taxon>Chlamydiia</taxon>
        <taxon>Parachlamydiales</taxon>
        <taxon>Candidatus Rhabdochlamydiaceae</taxon>
        <taxon>Candidatus Rhabdochlamydia</taxon>
    </lineage>
</organism>
<dbReference type="PROSITE" id="PS50850">
    <property type="entry name" value="MFS"/>
    <property type="match status" value="1"/>
</dbReference>
<dbReference type="InterPro" id="IPR011701">
    <property type="entry name" value="MFS"/>
</dbReference>
<comment type="subcellular location">
    <subcellularLocation>
        <location evidence="1">Membrane</location>
        <topology evidence="1">Multi-pass membrane protein</topology>
    </subcellularLocation>
</comment>
<gene>
    <name evidence="8" type="ORF">RHABOEDO_000068</name>
</gene>
<keyword evidence="4 6" id="KW-1133">Transmembrane helix</keyword>
<dbReference type="InterPro" id="IPR036259">
    <property type="entry name" value="MFS_trans_sf"/>
</dbReference>
<dbReference type="Pfam" id="PF07690">
    <property type="entry name" value="MFS_1"/>
    <property type="match status" value="1"/>
</dbReference>
<evidence type="ECO:0000256" key="4">
    <source>
        <dbReference type="ARBA" id="ARBA00022989"/>
    </source>
</evidence>
<keyword evidence="2" id="KW-0813">Transport</keyword>
<feature type="transmembrane region" description="Helical" evidence="6">
    <location>
        <begin position="320"/>
        <end position="343"/>
    </location>
</feature>
<feature type="transmembrane region" description="Helical" evidence="6">
    <location>
        <begin position="178"/>
        <end position="203"/>
    </location>
</feature>
<dbReference type="CDD" id="cd17330">
    <property type="entry name" value="MFS_SLC46_TetA_like"/>
    <property type="match status" value="1"/>
</dbReference>
<evidence type="ECO:0000313" key="8">
    <source>
        <dbReference type="EMBL" id="QYF47990.1"/>
    </source>
</evidence>
<evidence type="ECO:0000313" key="9">
    <source>
        <dbReference type="Proteomes" id="UP000826014"/>
    </source>
</evidence>
<feature type="transmembrane region" description="Helical" evidence="6">
    <location>
        <begin position="112"/>
        <end position="135"/>
    </location>
</feature>
<evidence type="ECO:0000259" key="7">
    <source>
        <dbReference type="PROSITE" id="PS50850"/>
    </source>
</evidence>
<dbReference type="PANTHER" id="PTHR23504:SF15">
    <property type="entry name" value="MAJOR FACILITATOR SUPERFAMILY (MFS) PROFILE DOMAIN-CONTAINING PROTEIN"/>
    <property type="match status" value="1"/>
</dbReference>
<evidence type="ECO:0000256" key="2">
    <source>
        <dbReference type="ARBA" id="ARBA00022448"/>
    </source>
</evidence>
<dbReference type="InterPro" id="IPR020846">
    <property type="entry name" value="MFS_dom"/>
</dbReference>